<dbReference type="RefSeq" id="WP_132877823.1">
    <property type="nucleotide sequence ID" value="NZ_SLXQ01000006.1"/>
</dbReference>
<proteinExistence type="predicted"/>
<dbReference type="PANTHER" id="PTHR43162">
    <property type="match status" value="1"/>
</dbReference>
<name>A0A4R2QSL9_9PSEU</name>
<accession>A0A4R2QSL9</accession>
<dbReference type="InterPro" id="IPR036291">
    <property type="entry name" value="NAD(P)-bd_dom_sf"/>
</dbReference>
<reference evidence="1 2" key="1">
    <citation type="submission" date="2019-03" db="EMBL/GenBank/DDBJ databases">
        <title>Genomic Encyclopedia of Type Strains, Phase IV (KMG-IV): sequencing the most valuable type-strain genomes for metagenomic binning, comparative biology and taxonomic classification.</title>
        <authorList>
            <person name="Goeker M."/>
        </authorList>
    </citation>
    <scope>NUCLEOTIDE SEQUENCE [LARGE SCALE GENOMIC DNA]</scope>
    <source>
        <strain evidence="1 2">DSM 45765</strain>
    </source>
</reference>
<evidence type="ECO:0000313" key="2">
    <source>
        <dbReference type="Proteomes" id="UP000294911"/>
    </source>
</evidence>
<dbReference type="Proteomes" id="UP000294911">
    <property type="component" value="Unassembled WGS sequence"/>
</dbReference>
<keyword evidence="2" id="KW-1185">Reference proteome</keyword>
<dbReference type="PANTHER" id="PTHR43162:SF1">
    <property type="entry name" value="PRESTALK A DIFFERENTIATION PROTEIN A"/>
    <property type="match status" value="1"/>
</dbReference>
<organism evidence="1 2">
    <name type="scientific">Tamaricihabitans halophyticus</name>
    <dbReference type="NCBI Taxonomy" id="1262583"/>
    <lineage>
        <taxon>Bacteria</taxon>
        <taxon>Bacillati</taxon>
        <taxon>Actinomycetota</taxon>
        <taxon>Actinomycetes</taxon>
        <taxon>Pseudonocardiales</taxon>
        <taxon>Pseudonocardiaceae</taxon>
        <taxon>Tamaricihabitans</taxon>
    </lineage>
</organism>
<gene>
    <name evidence="1" type="ORF">EV191_106123</name>
</gene>
<evidence type="ECO:0000313" key="1">
    <source>
        <dbReference type="EMBL" id="TCP51959.1"/>
    </source>
</evidence>
<dbReference type="Gene3D" id="3.90.25.10">
    <property type="entry name" value="UDP-galactose 4-epimerase, domain 1"/>
    <property type="match status" value="1"/>
</dbReference>
<protein>
    <submittedName>
        <fullName evidence="1">Uncharacterized protein YbjT (DUF2867 family)</fullName>
    </submittedName>
</protein>
<dbReference type="InterPro" id="IPR051604">
    <property type="entry name" value="Ergot_Alk_Oxidoreductase"/>
</dbReference>
<dbReference type="SUPFAM" id="SSF51735">
    <property type="entry name" value="NAD(P)-binding Rossmann-fold domains"/>
    <property type="match status" value="1"/>
</dbReference>
<sequence>MTANSILLTGGTGRTGRRIADRLRAEGHSVRIAGRTTSPRFDWNESTTWAPHLAGATAVYLCFSPDLALPGADRIVAEFSAAAAAAGVSRLVLLSGRGEDGAKRCEDIALAEEFDTTVLRCAWFAQNFSEHFLAEAVVRGHIELPVTSVAEPFVDLDDVADIAARALTTDRYADEVLELTGPRALTFAEATAVLGGALGRNVTFETVSTERFVDGLVHNGMHRAEAEAIDWLFAEVLDGRNQATTDAVQRVLGRPARSFEDFAKRSAHAGIWNTLRRTP</sequence>
<dbReference type="AlphaFoldDB" id="A0A4R2QSL9"/>
<dbReference type="Gene3D" id="3.40.50.720">
    <property type="entry name" value="NAD(P)-binding Rossmann-like Domain"/>
    <property type="match status" value="1"/>
</dbReference>
<dbReference type="EMBL" id="SLXQ01000006">
    <property type="protein sequence ID" value="TCP51959.1"/>
    <property type="molecule type" value="Genomic_DNA"/>
</dbReference>
<dbReference type="OrthoDB" id="3250520at2"/>
<comment type="caution">
    <text evidence="1">The sequence shown here is derived from an EMBL/GenBank/DDBJ whole genome shotgun (WGS) entry which is preliminary data.</text>
</comment>